<evidence type="ECO:0000259" key="11">
    <source>
        <dbReference type="PROSITE" id="PS50200"/>
    </source>
</evidence>
<dbReference type="InterPro" id="IPR037858">
    <property type="entry name" value="RhoGAP_ARAP"/>
</dbReference>
<dbReference type="GO" id="GO:0008270">
    <property type="term" value="F:zinc ion binding"/>
    <property type="evidence" value="ECO:0007669"/>
    <property type="project" value="UniProtKB-KW"/>
</dbReference>
<dbReference type="PROSITE" id="PS50200">
    <property type="entry name" value="RA"/>
    <property type="match status" value="1"/>
</dbReference>
<dbReference type="GO" id="GO:0005737">
    <property type="term" value="C:cytoplasm"/>
    <property type="evidence" value="ECO:0007669"/>
    <property type="project" value="UniProtKB-SubCell"/>
</dbReference>
<dbReference type="InterPro" id="IPR001849">
    <property type="entry name" value="PH_domain"/>
</dbReference>
<dbReference type="GO" id="GO:0005547">
    <property type="term" value="F:phosphatidylinositol-3,4,5-trisphosphate binding"/>
    <property type="evidence" value="ECO:0007669"/>
    <property type="project" value="InterPro"/>
</dbReference>
<reference evidence="14" key="1">
    <citation type="submission" date="2011-12" db="EMBL/GenBank/DDBJ databases">
        <title>The Draft Genome of Lepisosteus oculatus.</title>
        <authorList>
            <consortium name="The Broad Institute Genome Assembly &amp; Analysis Group"/>
            <consortium name="Computational R&amp;D Group"/>
            <consortium name="and Sequencing Platform"/>
            <person name="Di Palma F."/>
            <person name="Alfoldi J."/>
            <person name="Johnson J."/>
            <person name="Berlin A."/>
            <person name="Gnerre S."/>
            <person name="Jaffe D."/>
            <person name="MacCallum I."/>
            <person name="Young S."/>
            <person name="Walker B.J."/>
            <person name="Lander E.S."/>
            <person name="Lindblad-Toh K."/>
        </authorList>
    </citation>
    <scope>NUCLEOTIDE SEQUENCE [LARGE SCALE GENOMIC DNA]</scope>
</reference>
<dbReference type="Gene3D" id="2.30.29.30">
    <property type="entry name" value="Pleckstrin-homology domain (PH domain)/Phosphotyrosine-binding domain (PTB)"/>
    <property type="match status" value="5"/>
</dbReference>
<dbReference type="Gene3D" id="1.10.220.150">
    <property type="entry name" value="Arf GTPase activating protein"/>
    <property type="match status" value="1"/>
</dbReference>
<dbReference type="InterPro" id="IPR000198">
    <property type="entry name" value="RhoGAP_dom"/>
</dbReference>
<dbReference type="PROSITE" id="PS50003">
    <property type="entry name" value="PH_DOMAIN"/>
    <property type="match status" value="5"/>
</dbReference>
<protein>
    <submittedName>
        <fullName evidence="13">ArfGAP with RhoGAP domain, ankyrin repeat and PH domain 3</fullName>
    </submittedName>
</protein>
<dbReference type="SMART" id="SM00233">
    <property type="entry name" value="PH"/>
    <property type="match status" value="5"/>
</dbReference>
<dbReference type="CDD" id="cd04385">
    <property type="entry name" value="RhoGAP_ARAP"/>
    <property type="match status" value="1"/>
</dbReference>
<feature type="domain" description="PH" evidence="8">
    <location>
        <begin position="991"/>
        <end position="1089"/>
    </location>
</feature>
<dbReference type="SUPFAM" id="SSF48350">
    <property type="entry name" value="GTPase activation domain, GAP"/>
    <property type="match status" value="1"/>
</dbReference>
<feature type="region of interest" description="Disordered" evidence="7">
    <location>
        <begin position="375"/>
        <end position="406"/>
    </location>
</feature>
<dbReference type="SUPFAM" id="SSF47769">
    <property type="entry name" value="SAM/Pointed domain"/>
    <property type="match status" value="1"/>
</dbReference>
<feature type="compositionally biased region" description="Basic and acidic residues" evidence="7">
    <location>
        <begin position="393"/>
        <end position="406"/>
    </location>
</feature>
<dbReference type="PANTHER" id="PTHR45899:SF4">
    <property type="entry name" value="ARF-GAP WITH RHO-GAP DOMAIN, ANK REPEAT AND PH DOMAIN-CONTAINING PROTEIN 3"/>
    <property type="match status" value="1"/>
</dbReference>
<dbReference type="SMART" id="SM00324">
    <property type="entry name" value="RhoGAP"/>
    <property type="match status" value="1"/>
</dbReference>
<evidence type="ECO:0000256" key="4">
    <source>
        <dbReference type="ARBA" id="ARBA00022553"/>
    </source>
</evidence>
<evidence type="ECO:0000256" key="2">
    <source>
        <dbReference type="ARBA" id="ARBA00022468"/>
    </source>
</evidence>
<keyword evidence="3" id="KW-0963">Cytoplasm</keyword>
<dbReference type="FunFam" id="1.10.555.10:FF:000019">
    <property type="entry name" value="Arf-GAP with Rho-GAP domain, ANK repeat and PH domain-containing protein 3"/>
    <property type="match status" value="1"/>
</dbReference>
<evidence type="ECO:0000256" key="3">
    <source>
        <dbReference type="ARBA" id="ARBA00022490"/>
    </source>
</evidence>
<accession>W5N0M5</accession>
<dbReference type="SUPFAM" id="SSF54236">
    <property type="entry name" value="Ubiquitin-like"/>
    <property type="match status" value="1"/>
</dbReference>
<dbReference type="InterPro" id="IPR000159">
    <property type="entry name" value="RA_dom"/>
</dbReference>
<dbReference type="InterPro" id="IPR052227">
    <property type="entry name" value="Arf-Rho-GAP_ANK-PH_domain"/>
</dbReference>
<dbReference type="CDD" id="cd17228">
    <property type="entry name" value="RA_ARAP3"/>
    <property type="match status" value="1"/>
</dbReference>
<feature type="compositionally biased region" description="Polar residues" evidence="7">
    <location>
        <begin position="244"/>
        <end position="260"/>
    </location>
</feature>
<feature type="domain" description="Ras-associating" evidence="11">
    <location>
        <begin position="1303"/>
        <end position="1397"/>
    </location>
</feature>
<feature type="domain" description="PH" evidence="8">
    <location>
        <begin position="577"/>
        <end position="666"/>
    </location>
</feature>
<feature type="region of interest" description="Disordered" evidence="7">
    <location>
        <begin position="1657"/>
        <end position="1701"/>
    </location>
</feature>
<feature type="compositionally biased region" description="Basic and acidic residues" evidence="7">
    <location>
        <begin position="161"/>
        <end position="170"/>
    </location>
</feature>
<evidence type="ECO:0000313" key="13">
    <source>
        <dbReference type="Ensembl" id="ENSLOCP00000014184.1"/>
    </source>
</evidence>
<dbReference type="SMART" id="SM00105">
    <property type="entry name" value="ArfGap"/>
    <property type="match status" value="1"/>
</dbReference>
<dbReference type="FunFam" id="2.30.29.30:FF:000170">
    <property type="entry name" value="Arf-GAP with Rho-GAP domain, ANK repeat and PH domain-containing protein 1"/>
    <property type="match status" value="1"/>
</dbReference>
<dbReference type="InterPro" id="IPR001660">
    <property type="entry name" value="SAM"/>
</dbReference>
<dbReference type="SUPFAM" id="SSF57863">
    <property type="entry name" value="ArfGap/RecO-like zinc finger"/>
    <property type="match status" value="1"/>
</dbReference>
<dbReference type="PROSITE" id="PS50105">
    <property type="entry name" value="SAM_DOMAIN"/>
    <property type="match status" value="1"/>
</dbReference>
<dbReference type="EMBL" id="AHAT01005427">
    <property type="status" value="NOT_ANNOTATED_CDS"/>
    <property type="molecule type" value="Genomic_DNA"/>
</dbReference>
<dbReference type="Gene3D" id="1.10.150.50">
    <property type="entry name" value="Transcription Factor, Ets-1"/>
    <property type="match status" value="1"/>
</dbReference>
<organism evidence="13 14">
    <name type="scientific">Lepisosteus oculatus</name>
    <name type="common">Spotted gar</name>
    <dbReference type="NCBI Taxonomy" id="7918"/>
    <lineage>
        <taxon>Eukaryota</taxon>
        <taxon>Metazoa</taxon>
        <taxon>Chordata</taxon>
        <taxon>Craniata</taxon>
        <taxon>Vertebrata</taxon>
        <taxon>Euteleostomi</taxon>
        <taxon>Actinopterygii</taxon>
        <taxon>Neopterygii</taxon>
        <taxon>Holostei</taxon>
        <taxon>Semionotiformes</taxon>
        <taxon>Lepisosteidae</taxon>
        <taxon>Lepisosteus</taxon>
    </lineage>
</organism>
<evidence type="ECO:0000256" key="1">
    <source>
        <dbReference type="ARBA" id="ARBA00004496"/>
    </source>
</evidence>
<dbReference type="InterPro" id="IPR001164">
    <property type="entry name" value="ArfGAP_dom"/>
</dbReference>
<evidence type="ECO:0000259" key="8">
    <source>
        <dbReference type="PROSITE" id="PS50003"/>
    </source>
</evidence>
<dbReference type="Pfam" id="PF00620">
    <property type="entry name" value="RhoGAP"/>
    <property type="match status" value="1"/>
</dbReference>
<reference evidence="13" key="2">
    <citation type="submission" date="2025-08" db="UniProtKB">
        <authorList>
            <consortium name="Ensembl"/>
        </authorList>
    </citation>
    <scope>IDENTIFICATION</scope>
</reference>
<dbReference type="GeneTree" id="ENSGT00940000158869"/>
<evidence type="ECO:0000259" key="9">
    <source>
        <dbReference type="PROSITE" id="PS50105"/>
    </source>
</evidence>
<dbReference type="Ensembl" id="ENSLOCT00000014214.1">
    <property type="protein sequence ID" value="ENSLOCP00000014184.1"/>
    <property type="gene ID" value="ENSLOCG00000011534.1"/>
</dbReference>
<dbReference type="GO" id="GO:0005096">
    <property type="term" value="F:GTPase activator activity"/>
    <property type="evidence" value="ECO:0007669"/>
    <property type="project" value="UniProtKB-KW"/>
</dbReference>
<keyword evidence="6" id="KW-0862">Zinc</keyword>
<proteinExistence type="predicted"/>
<dbReference type="SUPFAM" id="SSF50729">
    <property type="entry name" value="PH domain-like"/>
    <property type="match status" value="5"/>
</dbReference>
<keyword evidence="6" id="KW-0479">Metal-binding</keyword>
<dbReference type="Gene3D" id="3.10.20.90">
    <property type="entry name" value="Phosphatidylinositol 3-kinase Catalytic Subunit, Chain A, domain 1"/>
    <property type="match status" value="1"/>
</dbReference>
<dbReference type="Bgee" id="ENSLOCG00000011534">
    <property type="expression patterns" value="Expressed in heart and 12 other cell types or tissues"/>
</dbReference>
<dbReference type="PRINTS" id="PR00405">
    <property type="entry name" value="REVINTRACTNG"/>
</dbReference>
<dbReference type="CDD" id="cd13253">
    <property type="entry name" value="PH1_ARAP"/>
    <property type="match status" value="1"/>
</dbReference>
<evidence type="ECO:0000259" key="10">
    <source>
        <dbReference type="PROSITE" id="PS50115"/>
    </source>
</evidence>
<evidence type="ECO:0000259" key="12">
    <source>
        <dbReference type="PROSITE" id="PS50238"/>
    </source>
</evidence>
<feature type="region of interest" description="Disordered" evidence="7">
    <location>
        <begin position="207"/>
        <end position="274"/>
    </location>
</feature>
<dbReference type="InterPro" id="IPR037278">
    <property type="entry name" value="ARFGAP/RecO"/>
</dbReference>
<dbReference type="InterPro" id="IPR013761">
    <property type="entry name" value="SAM/pointed_sf"/>
</dbReference>
<dbReference type="Pfam" id="PF07647">
    <property type="entry name" value="SAM_2"/>
    <property type="match status" value="1"/>
</dbReference>
<dbReference type="Gene3D" id="1.10.555.10">
    <property type="entry name" value="Rho GTPase activation protein"/>
    <property type="match status" value="1"/>
</dbReference>
<sequence>MATPCGDCSDIGKLLASIHLEKYMDSFRQFGFQKANDFYHLDNETLIQIGVTATGHRKRILKLAEQIQQTARLQSKESTLDRSWSESAINQALPQDLGPDSPSESFSNTSELIRNKSVPNIPTIIEDSKVSEDVLVKPIPKPRTVFSRPKTEQQASCPKSEPQERNLSKESSQDCSLNCIVLLQGFSPGESNTDAEGLGLEQRECVRTPERRLSHSNSLESLAKTPGNLPPVPPRMHRGIPPASFTSPGSPGRAESNQLISPLSSSPVSPCSHDEESFSIVPMLSPPSSPHSSIEMVSNDIYCGTLPGTPSNACEGLRNRPVPLPPSRQDLSPSPEKNRLSFLVKNIDGSALHSISSTEEVISPYCETVLQSKRPNQEAQFARTQSEGTTGLLKKEEDGKEEDAGRRVLARDQRISEIMHSDSMGYATVGELHVPTRSFSLPPDMYGDELNEDLTISPYASFTSLSDHVAPVISSWLDKLSPQGNYVFQKRFVKFDGKNLMYFSSEKDVYPKGVIPLAAIQMARTAKDNKFEIVTSQRTFVFRAENEGLRYDWCRTLQNRVKDQQVTSRHRFGPGSHCQKSGYLELKGTKSKIYVAINTDQVWLHKNEQCFKNGIGITLIDVRGSTIRDNKSKTFELITPHKIFSFTAECEREKKEWMEALQESIAETLSDYEVAEKIWSNRYNKICADCKAVNPDWASINLCVVICKNCAGQHRGLGTTVSKVQSLKLDTSVWSNEIVQLFIMLGNDKANEFWAARLPPAEELDCDATPEQRREFITLKYREGKYRRMHPSFSTQEELLKALCSAVAEQNLLKTVLYIFSEAEAAHLSDTNGYDKCHSPHHKSTFDSHSHTTSDGSQSVYDEIMQPVMYSGYIYKSSALTKGTLSRKTREDFQKYWCSVERSLLFYESDRNHDPSMKIDVKDIICLGVSRPDSSNSTGFIDRFRYTFELYLSSEKLYQFGLETAEGLHSWASAIGKAFTPLSCHCLLAREFERIGRLRYKAMLDLEQWKEGYFVLQKSNLFICPGNDGAAEDIVNLKRLQELSITSQNDNNEKKDILVLVEKGRTLYLQGTGRMDFSLWYTDIQTAAGGKGNTLRDQQLSRNDIPIIVDSCIAFITQYGLRHEGIYRKNGAKSRIKLLMEEFRKDARNVKLRIGDNFIEDVTDVLKRFFREIDDPVFMADLHPMWKEAAGISNKMRRLDRYKDLIRSLPRVNRTTLAALIGHLYRVQKCADLNQMCTKNLSLLFAPSLFQTDGKGEHEVKIIEDLIDNYLYVFDIDDEQQTQIELEISLITTWKDVQLSQAGDLIIEVYLEKKLPDCCITLKVSPTMCAEELTNQVLYMRNVPAGEKDVWLTFEAIEDEELERPLHPKEKVLEQALQWCKMPNPSSAYLVVKKVPRTEAINIFTAYKCDIVKSGVLKCREEHPKMLQGNRFQERSFQIRDHKLVLLKDKKSNKPEKEWPLKTLKIYIGIRKKLKAPTQWGFTVLLDRQQLYLCCSGEAEMWDWMVSFLKAQHDDLRPPVLRRHSSSDISKQKFGTMPLVPIRGDESNSTMFSANQTLRKLHARRTLSMFFPMKMQQDSFEEQSESPEPLYEEVGDFGMQVLKSLETSFLSSTDAETQETLDRPTSLGQRKTASLDRMIGPNPVKVLMTESPRGLTPAASLDTLRSGQPVFLDDTGQPDSKMTRPNPRKKIIGHGSPTQDRLLEELSNVFVKKNETDSPTKHDEDNII</sequence>
<dbReference type="CDD" id="cd13259">
    <property type="entry name" value="PH5_ARAP"/>
    <property type="match status" value="1"/>
</dbReference>
<feature type="domain" description="SAM" evidence="9">
    <location>
        <begin position="6"/>
        <end position="70"/>
    </location>
</feature>
<dbReference type="Proteomes" id="UP000018468">
    <property type="component" value="Linkage group LG6"/>
</dbReference>
<evidence type="ECO:0000256" key="7">
    <source>
        <dbReference type="SAM" id="MobiDB-lite"/>
    </source>
</evidence>
<feature type="compositionally biased region" description="Low complexity" evidence="7">
    <location>
        <begin position="261"/>
        <end position="271"/>
    </location>
</feature>
<feature type="domain" description="Arf-GAP" evidence="10">
    <location>
        <begin position="663"/>
        <end position="797"/>
    </location>
</feature>
<dbReference type="InterPro" id="IPR038508">
    <property type="entry name" value="ArfGAP_dom_sf"/>
</dbReference>
<dbReference type="FunFam" id="1.10.220.150:FF:000006">
    <property type="entry name" value="arf-GAP with Rho-GAP domain, ANK repeat and PH domain-containing protein 3"/>
    <property type="match status" value="1"/>
</dbReference>
<feature type="region of interest" description="Disordered" evidence="7">
    <location>
        <begin position="92"/>
        <end position="111"/>
    </location>
</feature>
<comment type="subcellular location">
    <subcellularLocation>
        <location evidence="1">Cytoplasm</location>
    </subcellularLocation>
</comment>
<dbReference type="InterPro" id="IPR011993">
    <property type="entry name" value="PH-like_dom_sf"/>
</dbReference>
<evidence type="ECO:0000313" key="14">
    <source>
        <dbReference type="Proteomes" id="UP000018468"/>
    </source>
</evidence>
<feature type="domain" description="PH" evidence="8">
    <location>
        <begin position="878"/>
        <end position="980"/>
    </location>
</feature>
<feature type="domain" description="PH" evidence="8">
    <location>
        <begin position="1410"/>
        <end position="1513"/>
    </location>
</feature>
<keyword evidence="14" id="KW-1185">Reference proteome</keyword>
<name>W5N0M5_LEPOC</name>
<feature type="region of interest" description="Disordered" evidence="7">
    <location>
        <begin position="143"/>
        <end position="170"/>
    </location>
</feature>
<dbReference type="Pfam" id="PF00169">
    <property type="entry name" value="PH"/>
    <property type="match status" value="3"/>
</dbReference>
<evidence type="ECO:0000256" key="5">
    <source>
        <dbReference type="ARBA" id="ARBA00022737"/>
    </source>
</evidence>
<dbReference type="InterPro" id="IPR029071">
    <property type="entry name" value="Ubiquitin-like_domsf"/>
</dbReference>
<dbReference type="Pfam" id="PF01412">
    <property type="entry name" value="ArfGap"/>
    <property type="match status" value="1"/>
</dbReference>
<dbReference type="InterPro" id="IPR008936">
    <property type="entry name" value="Rho_GTPase_activation_prot"/>
</dbReference>
<dbReference type="FunFam" id="2.30.29.30:FF:000638">
    <property type="entry name" value="Arf-GAP with Rho-GAP domain, ANK repeat and PH domain-containing protein 3"/>
    <property type="match status" value="1"/>
</dbReference>
<feature type="compositionally biased region" description="Polar residues" evidence="7">
    <location>
        <begin position="102"/>
        <end position="111"/>
    </location>
</feature>
<keyword evidence="5" id="KW-0677">Repeat</keyword>
<dbReference type="Pfam" id="PF00788">
    <property type="entry name" value="RA"/>
    <property type="match status" value="1"/>
</dbReference>
<dbReference type="GO" id="GO:0007165">
    <property type="term" value="P:signal transduction"/>
    <property type="evidence" value="ECO:0007669"/>
    <property type="project" value="InterPro"/>
</dbReference>
<evidence type="ECO:0000256" key="6">
    <source>
        <dbReference type="PROSITE-ProRule" id="PRU00288"/>
    </source>
</evidence>
<dbReference type="PROSITE" id="PS50115">
    <property type="entry name" value="ARFGAP"/>
    <property type="match status" value="1"/>
</dbReference>
<keyword evidence="6" id="KW-0863">Zinc-finger</keyword>
<dbReference type="SMART" id="SM00454">
    <property type="entry name" value="SAM"/>
    <property type="match status" value="1"/>
</dbReference>
<feature type="domain" description="Rho-GAP" evidence="12">
    <location>
        <begin position="1093"/>
        <end position="1274"/>
    </location>
</feature>
<dbReference type="PROSITE" id="PS50238">
    <property type="entry name" value="RHOGAP"/>
    <property type="match status" value="1"/>
</dbReference>
<feature type="compositionally biased region" description="Polar residues" evidence="7">
    <location>
        <begin position="375"/>
        <end position="389"/>
    </location>
</feature>
<reference evidence="13" key="3">
    <citation type="submission" date="2025-09" db="UniProtKB">
        <authorList>
            <consortium name="Ensembl"/>
        </authorList>
    </citation>
    <scope>IDENTIFICATION</scope>
</reference>
<keyword evidence="2" id="KW-0343">GTPase activation</keyword>
<dbReference type="PANTHER" id="PTHR45899">
    <property type="entry name" value="RHO GTPASE ACTIVATING PROTEIN AT 15B, ISOFORM C"/>
    <property type="match status" value="1"/>
</dbReference>
<keyword evidence="4" id="KW-0597">Phosphoprotein</keyword>
<feature type="domain" description="PH" evidence="8">
    <location>
        <begin position="470"/>
        <end position="562"/>
    </location>
</feature>